<accession>A0A645FU32</accession>
<feature type="compositionally biased region" description="Polar residues" evidence="1">
    <location>
        <begin position="86"/>
        <end position="98"/>
    </location>
</feature>
<evidence type="ECO:0000313" key="2">
    <source>
        <dbReference type="EMBL" id="MPN17997.1"/>
    </source>
</evidence>
<sequence>MHAAHGAHSGVDYADGSVRKRLPQRLPDPAFARLGDRAAEDEQPQRFPRRGALERRIQVAALAVRIADRGLFRRPRRTGEQENRSQQKQNSSFHRQIS</sequence>
<evidence type="ECO:0000256" key="1">
    <source>
        <dbReference type="SAM" id="MobiDB-lite"/>
    </source>
</evidence>
<name>A0A645FU32_9ZZZZ</name>
<feature type="compositionally biased region" description="Basic and acidic residues" evidence="1">
    <location>
        <begin position="34"/>
        <end position="44"/>
    </location>
</feature>
<organism evidence="2">
    <name type="scientific">bioreactor metagenome</name>
    <dbReference type="NCBI Taxonomy" id="1076179"/>
    <lineage>
        <taxon>unclassified sequences</taxon>
        <taxon>metagenomes</taxon>
        <taxon>ecological metagenomes</taxon>
    </lineage>
</organism>
<feature type="region of interest" description="Disordered" evidence="1">
    <location>
        <begin position="1"/>
        <end position="52"/>
    </location>
</feature>
<feature type="compositionally biased region" description="Basic and acidic residues" evidence="1">
    <location>
        <begin position="70"/>
        <end position="85"/>
    </location>
</feature>
<dbReference type="AlphaFoldDB" id="A0A645FU32"/>
<comment type="caution">
    <text evidence="2">The sequence shown here is derived from an EMBL/GenBank/DDBJ whole genome shotgun (WGS) entry which is preliminary data.</text>
</comment>
<dbReference type="EMBL" id="VSSQ01065249">
    <property type="protein sequence ID" value="MPN17997.1"/>
    <property type="molecule type" value="Genomic_DNA"/>
</dbReference>
<feature type="region of interest" description="Disordered" evidence="1">
    <location>
        <begin position="70"/>
        <end position="98"/>
    </location>
</feature>
<reference evidence="2" key="1">
    <citation type="submission" date="2019-08" db="EMBL/GenBank/DDBJ databases">
        <authorList>
            <person name="Kucharzyk K."/>
            <person name="Murdoch R.W."/>
            <person name="Higgins S."/>
            <person name="Loffler F."/>
        </authorList>
    </citation>
    <scope>NUCLEOTIDE SEQUENCE</scope>
</reference>
<proteinExistence type="predicted"/>
<protein>
    <submittedName>
        <fullName evidence="2">Uncharacterized protein</fullName>
    </submittedName>
</protein>
<gene>
    <name evidence="2" type="ORF">SDC9_165355</name>
</gene>